<evidence type="ECO:0000313" key="1">
    <source>
        <dbReference type="EMBL" id="SDW94012.1"/>
    </source>
</evidence>
<accession>A0A1H2XM99</accession>
<organism evidence="1 2">
    <name type="scientific">Marinococcus luteus</name>
    <dbReference type="NCBI Taxonomy" id="1122204"/>
    <lineage>
        <taxon>Bacteria</taxon>
        <taxon>Bacillati</taxon>
        <taxon>Bacillota</taxon>
        <taxon>Bacilli</taxon>
        <taxon>Bacillales</taxon>
        <taxon>Bacillaceae</taxon>
        <taxon>Marinococcus</taxon>
    </lineage>
</organism>
<dbReference type="Proteomes" id="UP000199488">
    <property type="component" value="Unassembled WGS sequence"/>
</dbReference>
<name>A0A1H2XM99_9BACI</name>
<dbReference type="OrthoDB" id="2962297at2"/>
<dbReference type="EMBL" id="FNNC01000007">
    <property type="protein sequence ID" value="SDW94012.1"/>
    <property type="molecule type" value="Genomic_DNA"/>
</dbReference>
<protein>
    <submittedName>
        <fullName evidence="1">Uncharacterized protein</fullName>
    </submittedName>
</protein>
<keyword evidence="2" id="KW-1185">Reference proteome</keyword>
<evidence type="ECO:0000313" key="2">
    <source>
        <dbReference type="Proteomes" id="UP000199488"/>
    </source>
</evidence>
<sequence length="205" mass="22658">MTAGLLLSAVPPKGNPFVMIATDSKGASLEGGPADEKAQKVFDAGNALLAVSGVATDAHRSRLVEILESHKAQPIDKKMQLVYDESLSVKKELGLNMTAAIMQFDERGNPQVAFCYVGTDEGDRQFNPYTFDRRVPEVNHAYFGEDKEGVTEFRRKLDEKLDKKTITPDHVRESAGWFIRRAAEAFPEAVNASVQTRVKVFRPGM</sequence>
<dbReference type="RefSeq" id="WP_091616451.1">
    <property type="nucleotide sequence ID" value="NZ_FNNC01000007.1"/>
</dbReference>
<dbReference type="AlphaFoldDB" id="A0A1H2XM99"/>
<gene>
    <name evidence="1" type="ORF">SAMN05421781_2825</name>
</gene>
<proteinExistence type="predicted"/>
<reference evidence="1 2" key="1">
    <citation type="submission" date="2016-10" db="EMBL/GenBank/DDBJ databases">
        <authorList>
            <person name="de Groot N.N."/>
        </authorList>
    </citation>
    <scope>NUCLEOTIDE SEQUENCE [LARGE SCALE GENOMIC DNA]</scope>
    <source>
        <strain evidence="1 2">DSM 23126</strain>
    </source>
</reference>
<dbReference type="STRING" id="1122204.SAMN05421781_2825"/>